<reference evidence="1" key="1">
    <citation type="submission" date="2023-08" db="EMBL/GenBank/DDBJ databases">
        <authorList>
            <person name="Alioto T."/>
            <person name="Alioto T."/>
            <person name="Gomez Garrido J."/>
        </authorList>
    </citation>
    <scope>NUCLEOTIDE SEQUENCE</scope>
</reference>
<dbReference type="EMBL" id="OX597821">
    <property type="protein sequence ID" value="CAI9726637.1"/>
    <property type="molecule type" value="Genomic_DNA"/>
</dbReference>
<keyword evidence="2" id="KW-1185">Reference proteome</keyword>
<dbReference type="Proteomes" id="UP001162480">
    <property type="component" value="Chromosome 8"/>
</dbReference>
<organism evidence="1 2">
    <name type="scientific">Octopus vulgaris</name>
    <name type="common">Common octopus</name>
    <dbReference type="NCBI Taxonomy" id="6645"/>
    <lineage>
        <taxon>Eukaryota</taxon>
        <taxon>Metazoa</taxon>
        <taxon>Spiralia</taxon>
        <taxon>Lophotrochozoa</taxon>
        <taxon>Mollusca</taxon>
        <taxon>Cephalopoda</taxon>
        <taxon>Coleoidea</taxon>
        <taxon>Octopodiformes</taxon>
        <taxon>Octopoda</taxon>
        <taxon>Incirrata</taxon>
        <taxon>Octopodidae</taxon>
        <taxon>Octopus</taxon>
    </lineage>
</organism>
<evidence type="ECO:0000313" key="2">
    <source>
        <dbReference type="Proteomes" id="UP001162480"/>
    </source>
</evidence>
<evidence type="ECO:0000313" key="1">
    <source>
        <dbReference type="EMBL" id="CAI9726637.1"/>
    </source>
</evidence>
<accession>A0AA36F6V1</accession>
<dbReference type="PANTHER" id="PTHR47642:SF8">
    <property type="entry name" value="ATP-DEPENDENT DNA HELICASE"/>
    <property type="match status" value="1"/>
</dbReference>
<name>A0AA36F6V1_OCTVU</name>
<dbReference type="AlphaFoldDB" id="A0AA36F6V1"/>
<gene>
    <name evidence="1" type="ORF">OCTVUL_1B013535</name>
</gene>
<proteinExistence type="predicted"/>
<dbReference type="PANTHER" id="PTHR47642">
    <property type="entry name" value="ATP-DEPENDENT DNA HELICASE"/>
    <property type="match status" value="1"/>
</dbReference>
<protein>
    <submittedName>
        <fullName evidence="1">Uncharacterized protein</fullName>
    </submittedName>
</protein>
<sequence length="149" mass="16571">MEDGITLLKTRVITKEDTDYQVNAFHVFKTNKEVDEHNTEHLKLFHLIYDIKAIDKKKAVQTGLTDVAIYTKASDTGDLREVLSVAVSTRMMITVNIDVSDSLANGVCGTVVRIDNTGSGIHTTLIKFDSEWVVSRSSLTASTRGHSWE</sequence>
<dbReference type="InterPro" id="IPR051055">
    <property type="entry name" value="PIF1_helicase"/>
</dbReference>